<protein>
    <submittedName>
        <fullName evidence="2">SCO6880 family protein</fullName>
    </submittedName>
</protein>
<dbReference type="EMBL" id="JAVREH010000016">
    <property type="protein sequence ID" value="MDT0262334.1"/>
    <property type="molecule type" value="Genomic_DNA"/>
</dbReference>
<keyword evidence="1" id="KW-0472">Membrane</keyword>
<evidence type="ECO:0000256" key="1">
    <source>
        <dbReference type="SAM" id="Phobius"/>
    </source>
</evidence>
<organism evidence="2 3">
    <name type="scientific">Jatrophihabitans lederbergiae</name>
    <dbReference type="NCBI Taxonomy" id="3075547"/>
    <lineage>
        <taxon>Bacteria</taxon>
        <taxon>Bacillati</taxon>
        <taxon>Actinomycetota</taxon>
        <taxon>Actinomycetes</taxon>
        <taxon>Jatrophihabitantales</taxon>
        <taxon>Jatrophihabitantaceae</taxon>
        <taxon>Jatrophihabitans</taxon>
    </lineage>
</organism>
<keyword evidence="1" id="KW-0812">Transmembrane</keyword>
<gene>
    <name evidence="2" type="ORF">RM423_13135</name>
</gene>
<feature type="transmembrane region" description="Helical" evidence="1">
    <location>
        <begin position="47"/>
        <end position="67"/>
    </location>
</feature>
<dbReference type="NCBIfam" id="NF042935">
    <property type="entry name" value="SCO6880_fam"/>
    <property type="match status" value="1"/>
</dbReference>
<feature type="transmembrane region" description="Helical" evidence="1">
    <location>
        <begin position="20"/>
        <end position="41"/>
    </location>
</feature>
<evidence type="ECO:0000313" key="3">
    <source>
        <dbReference type="Proteomes" id="UP001183176"/>
    </source>
</evidence>
<keyword evidence="3" id="KW-1185">Reference proteome</keyword>
<dbReference type="Proteomes" id="UP001183176">
    <property type="component" value="Unassembled WGS sequence"/>
</dbReference>
<reference evidence="3" key="1">
    <citation type="submission" date="2023-07" db="EMBL/GenBank/DDBJ databases">
        <title>30 novel species of actinomycetes from the DSMZ collection.</title>
        <authorList>
            <person name="Nouioui I."/>
        </authorList>
    </citation>
    <scope>NUCLEOTIDE SEQUENCE [LARGE SCALE GENOMIC DNA]</scope>
    <source>
        <strain evidence="3">DSM 44399</strain>
    </source>
</reference>
<dbReference type="InterPro" id="IPR049978">
    <property type="entry name" value="SCO6880-like"/>
</dbReference>
<evidence type="ECO:0000313" key="2">
    <source>
        <dbReference type="EMBL" id="MDT0262334.1"/>
    </source>
</evidence>
<keyword evidence="1" id="KW-1133">Transmembrane helix</keyword>
<accession>A0ABU2JBG8</accession>
<sequence>MTAPAGPVRYGSWSRDKQGWFLGLGGGAWITILLGGMPLLIAAGAHAWLLALSWTPIWAVLIVLVAVPVKGRSALRWALDSLFRSAGVVMRWTDWQSKAAAGTVENFDEADLPGVLSGIRTHDGPPFGPLLTRPAIVADNRERTWAVVARITHPGIGLSEVPARTRMGNGLSELLEGAATAELVSVLALQIRTVPDDGAERAAWQQTNLRTDAPSLALAVNAELAAVMTQAGVRHEAFVTVVVPEGRIVKQAKEAGGGVDGRARVLYGVMGEIEARLMGPVGCTSVTWLDSPALAAAIRTGFAPGDRAGLTAADIAAQSDPNVASAFPMAAAGPTSTPNPERRHYAHDAWETVTCTILLPDKGAVMGALAPVFTPTTAGERRSVTVFYEPIPAGKADRIVGSQSMSSDLASEMRRKSGFKIRAAHRRDAARVEGQDVRLADGNALVRVGIAAAVTIPNTWSVTDYGRRLESNITGSGFKPLRLDLAQDAGFAAACIPLGIGLPKRRGVK</sequence>
<dbReference type="RefSeq" id="WP_311423484.1">
    <property type="nucleotide sequence ID" value="NZ_JAVREH010000016.1"/>
</dbReference>
<proteinExistence type="predicted"/>
<name>A0ABU2JBG8_9ACTN</name>
<comment type="caution">
    <text evidence="2">The sequence shown here is derived from an EMBL/GenBank/DDBJ whole genome shotgun (WGS) entry which is preliminary data.</text>
</comment>